<dbReference type="PROSITE" id="PS51322">
    <property type="entry name" value="UEV"/>
    <property type="match status" value="1"/>
</dbReference>
<dbReference type="PANTHER" id="PTHR23306">
    <property type="entry name" value="TUMOR SUSCEPTIBILITY GENE 101 PROTEIN-RELATED"/>
    <property type="match status" value="1"/>
</dbReference>
<dbReference type="GO" id="GO:0000813">
    <property type="term" value="C:ESCRT I complex"/>
    <property type="evidence" value="ECO:0007669"/>
    <property type="project" value="TreeGrafter"/>
</dbReference>
<feature type="compositionally biased region" description="Polar residues" evidence="8">
    <location>
        <begin position="292"/>
        <end position="303"/>
    </location>
</feature>
<keyword evidence="5 7" id="KW-0653">Protein transport</keyword>
<dbReference type="Gene3D" id="3.10.110.10">
    <property type="entry name" value="Ubiquitin Conjugating Enzyme"/>
    <property type="match status" value="1"/>
</dbReference>
<evidence type="ECO:0000256" key="6">
    <source>
        <dbReference type="ARBA" id="ARBA00023054"/>
    </source>
</evidence>
<evidence type="ECO:0008006" key="13">
    <source>
        <dbReference type="Google" id="ProtNLM"/>
    </source>
</evidence>
<feature type="region of interest" description="Disordered" evidence="8">
    <location>
        <begin position="155"/>
        <end position="333"/>
    </location>
</feature>
<dbReference type="Gramene" id="GBG70919">
    <property type="protein sequence ID" value="GBG70919"/>
    <property type="gene ID" value="CBR_g8221"/>
</dbReference>
<protein>
    <recommendedName>
        <fullName evidence="13">UEV domain-containing protein</fullName>
    </recommendedName>
</protein>
<evidence type="ECO:0000313" key="12">
    <source>
        <dbReference type="Proteomes" id="UP000265515"/>
    </source>
</evidence>
<evidence type="ECO:0000259" key="10">
    <source>
        <dbReference type="PROSITE" id="PS51322"/>
    </source>
</evidence>
<dbReference type="PANTHER" id="PTHR23306:SF3">
    <property type="entry name" value="TUMOR SUPPRESSOR PROTEIN 101"/>
    <property type="match status" value="1"/>
</dbReference>
<evidence type="ECO:0000256" key="3">
    <source>
        <dbReference type="ARBA" id="ARBA00022448"/>
    </source>
</evidence>
<organism evidence="11 12">
    <name type="scientific">Chara braunii</name>
    <name type="common">Braun's stonewort</name>
    <dbReference type="NCBI Taxonomy" id="69332"/>
    <lineage>
        <taxon>Eukaryota</taxon>
        <taxon>Viridiplantae</taxon>
        <taxon>Streptophyta</taxon>
        <taxon>Charophyceae</taxon>
        <taxon>Charales</taxon>
        <taxon>Characeae</taxon>
        <taxon>Chara</taxon>
    </lineage>
</organism>
<evidence type="ECO:0000256" key="7">
    <source>
        <dbReference type="PROSITE-ProRule" id="PRU00644"/>
    </source>
</evidence>
<evidence type="ECO:0000259" key="9">
    <source>
        <dbReference type="PROSITE" id="PS51312"/>
    </source>
</evidence>
<feature type="compositionally biased region" description="Pro residues" evidence="8">
    <location>
        <begin position="217"/>
        <end position="227"/>
    </location>
</feature>
<dbReference type="InterPro" id="IPR052070">
    <property type="entry name" value="ESCRT-I_UEV_domain"/>
</dbReference>
<dbReference type="InterPro" id="IPR016135">
    <property type="entry name" value="UBQ-conjugating_enzyme/RWD"/>
</dbReference>
<dbReference type="GO" id="GO:0015031">
    <property type="term" value="P:protein transport"/>
    <property type="evidence" value="ECO:0007669"/>
    <property type="project" value="UniProtKB-UniRule"/>
</dbReference>
<evidence type="ECO:0000256" key="1">
    <source>
        <dbReference type="ARBA" id="ARBA00004177"/>
    </source>
</evidence>
<feature type="domain" description="SB" evidence="9">
    <location>
        <begin position="447"/>
        <end position="515"/>
    </location>
</feature>
<reference evidence="11 12" key="1">
    <citation type="journal article" date="2018" name="Cell">
        <title>The Chara Genome: Secondary Complexity and Implications for Plant Terrestrialization.</title>
        <authorList>
            <person name="Nishiyama T."/>
            <person name="Sakayama H."/>
            <person name="Vries J.D."/>
            <person name="Buschmann H."/>
            <person name="Saint-Marcoux D."/>
            <person name="Ullrich K.K."/>
            <person name="Haas F.B."/>
            <person name="Vanderstraeten L."/>
            <person name="Becker D."/>
            <person name="Lang D."/>
            <person name="Vosolsobe S."/>
            <person name="Rombauts S."/>
            <person name="Wilhelmsson P.K.I."/>
            <person name="Janitza P."/>
            <person name="Kern R."/>
            <person name="Heyl A."/>
            <person name="Rumpler F."/>
            <person name="Villalobos L.I.A.C."/>
            <person name="Clay J.M."/>
            <person name="Skokan R."/>
            <person name="Toyoda A."/>
            <person name="Suzuki Y."/>
            <person name="Kagoshima H."/>
            <person name="Schijlen E."/>
            <person name="Tajeshwar N."/>
            <person name="Catarino B."/>
            <person name="Hetherington A.J."/>
            <person name="Saltykova A."/>
            <person name="Bonnot C."/>
            <person name="Breuninger H."/>
            <person name="Symeonidi A."/>
            <person name="Radhakrishnan G.V."/>
            <person name="Van Nieuwerburgh F."/>
            <person name="Deforce D."/>
            <person name="Chang C."/>
            <person name="Karol K.G."/>
            <person name="Hedrich R."/>
            <person name="Ulvskov P."/>
            <person name="Glockner G."/>
            <person name="Delwiche C.F."/>
            <person name="Petrasek J."/>
            <person name="Van de Peer Y."/>
            <person name="Friml J."/>
            <person name="Beilby M."/>
            <person name="Dolan L."/>
            <person name="Kohara Y."/>
            <person name="Sugano S."/>
            <person name="Fujiyama A."/>
            <person name="Delaux P.-M."/>
            <person name="Quint M."/>
            <person name="TheiBen G."/>
            <person name="Hagemann M."/>
            <person name="Harholt J."/>
            <person name="Dunand C."/>
            <person name="Zachgo S."/>
            <person name="Langdale J."/>
            <person name="Maumus F."/>
            <person name="Straeten D.V.D."/>
            <person name="Gould S.B."/>
            <person name="Rensing S.A."/>
        </authorList>
    </citation>
    <scope>NUCLEOTIDE SEQUENCE [LARGE SCALE GENOMIC DNA]</scope>
    <source>
        <strain evidence="11 12">S276</strain>
    </source>
</reference>
<dbReference type="InterPro" id="IPR017916">
    <property type="entry name" value="SB_dom"/>
</dbReference>
<dbReference type="GO" id="GO:0043130">
    <property type="term" value="F:ubiquitin binding"/>
    <property type="evidence" value="ECO:0007669"/>
    <property type="project" value="TreeGrafter"/>
</dbReference>
<feature type="domain" description="UEV" evidence="10">
    <location>
        <begin position="18"/>
        <end position="162"/>
    </location>
</feature>
<evidence type="ECO:0000256" key="2">
    <source>
        <dbReference type="ARBA" id="ARBA00009594"/>
    </source>
</evidence>
<comment type="subcellular location">
    <subcellularLocation>
        <location evidence="1">Endosome</location>
    </subcellularLocation>
</comment>
<dbReference type="EMBL" id="BFEA01000138">
    <property type="protein sequence ID" value="GBG70919.1"/>
    <property type="molecule type" value="Genomic_DNA"/>
</dbReference>
<dbReference type="Proteomes" id="UP000265515">
    <property type="component" value="Unassembled WGS sequence"/>
</dbReference>
<dbReference type="SUPFAM" id="SSF54495">
    <property type="entry name" value="UBC-like"/>
    <property type="match status" value="1"/>
</dbReference>
<dbReference type="PROSITE" id="PS51312">
    <property type="entry name" value="SB"/>
    <property type="match status" value="1"/>
</dbReference>
<dbReference type="OrthoDB" id="306304at2759"/>
<comment type="caution">
    <text evidence="11">The sequence shown here is derived from an EMBL/GenBank/DDBJ whole genome shotgun (WGS) entry which is preliminary data.</text>
</comment>
<sequence length="541" mass="59233">MPLRQDTSTGLMDFLSTVLSQSGPNRLPYCEDVRFTIRGHLNSTIQAFPGLTLTTSTFQYPDGRSSNILQVEGTIPMHFQSAKYNIPVKICLLEDYPRGPPLVSVVPTRDMVIKVPHPFVDATGVVRSSHLQHWVYPRSDLQSMVQQLSEMFGKNPPLYSRSIPGQANNTPPPPSPPVVDHSSPPSSLLPSISMPNPHPSMMPYPGNSFMPHSFRPSPSPPPPPPPMTTTTTTTTNHALPTSRYPHPGALTQNPLPFPSTFLTSSHAQHSSSHPGFDGMPMPHLRPGPVNGSGASPLNLPSNAISPSSSLPITTPMPGSRASPSSLETSSDAVKRRTILNLQDRLDADVTTYEKRLHAEEDNHRNIQVLLARRSAEIETGVRELVHEKEALEHRLQVVLTNTDVLESWLRENAGKGGCGEGRGEENDADDDDNKVLAEIDTVFLPFDSLSRQLLESTAEDLALEDVMYSLDKALHDGVISLETYMKHTRICAREQFFQRATELLVGSVQAKHHPASYGGGLGGLALFSANMNARRTSYPRS</sequence>
<dbReference type="SUPFAM" id="SSF140111">
    <property type="entry name" value="Endosomal sorting complex assembly domain"/>
    <property type="match status" value="1"/>
</dbReference>
<dbReference type="CDD" id="cd11685">
    <property type="entry name" value="UEV_TSG101-like"/>
    <property type="match status" value="1"/>
</dbReference>
<gene>
    <name evidence="11" type="ORF">CBR_g8221</name>
</gene>
<dbReference type="Pfam" id="PF05743">
    <property type="entry name" value="UEV"/>
    <property type="match status" value="1"/>
</dbReference>
<evidence type="ECO:0000256" key="8">
    <source>
        <dbReference type="SAM" id="MobiDB-lite"/>
    </source>
</evidence>
<accession>A0A388KLI9</accession>
<dbReference type="Pfam" id="PF09454">
    <property type="entry name" value="Vps23_core"/>
    <property type="match status" value="1"/>
</dbReference>
<dbReference type="AlphaFoldDB" id="A0A388KLI9"/>
<dbReference type="STRING" id="69332.A0A388KLI9"/>
<name>A0A388KLI9_CHABU</name>
<feature type="compositionally biased region" description="Low complexity" evidence="8">
    <location>
        <begin position="178"/>
        <end position="195"/>
    </location>
</feature>
<feature type="compositionally biased region" description="Polar residues" evidence="8">
    <location>
        <begin position="250"/>
        <end position="273"/>
    </location>
</feature>
<dbReference type="Gene3D" id="6.10.140.820">
    <property type="match status" value="1"/>
</dbReference>
<comment type="similarity">
    <text evidence="2">Belongs to the ubiquitin-conjugating enzyme family. UEV subfamily.</text>
</comment>
<keyword evidence="6" id="KW-0175">Coiled coil</keyword>
<feature type="compositionally biased region" description="Polar residues" evidence="8">
    <location>
        <begin position="321"/>
        <end position="331"/>
    </location>
</feature>
<keyword evidence="4" id="KW-0967">Endosome</keyword>
<evidence type="ECO:0000313" key="11">
    <source>
        <dbReference type="EMBL" id="GBG70919.1"/>
    </source>
</evidence>
<dbReference type="InterPro" id="IPR008883">
    <property type="entry name" value="UEV_N"/>
</dbReference>
<dbReference type="OMA" id="KTREGEM"/>
<dbReference type="GO" id="GO:0008333">
    <property type="term" value="P:endosome to lysosome transport"/>
    <property type="evidence" value="ECO:0007669"/>
    <property type="project" value="TreeGrafter"/>
</dbReference>
<evidence type="ECO:0000256" key="5">
    <source>
        <dbReference type="ARBA" id="ARBA00022927"/>
    </source>
</evidence>
<evidence type="ECO:0000256" key="4">
    <source>
        <dbReference type="ARBA" id="ARBA00022753"/>
    </source>
</evidence>
<keyword evidence="3 7" id="KW-0813">Transport</keyword>
<proteinExistence type="inferred from homology"/>
<dbReference type="InterPro" id="IPR037202">
    <property type="entry name" value="ESCRT_assembly_dom"/>
</dbReference>
<keyword evidence="12" id="KW-1185">Reference proteome</keyword>
<feature type="compositionally biased region" description="Low complexity" evidence="8">
    <location>
        <begin position="304"/>
        <end position="317"/>
    </location>
</feature>